<keyword evidence="2" id="KW-1133">Transmembrane helix</keyword>
<dbReference type="AlphaFoldDB" id="A0AAN9J5Z6"/>
<reference evidence="3 4" key="1">
    <citation type="submission" date="2024-01" db="EMBL/GenBank/DDBJ databases">
        <title>The genomes of 5 underutilized Papilionoideae crops provide insights into root nodulation and disease resistanc.</title>
        <authorList>
            <person name="Yuan L."/>
        </authorList>
    </citation>
    <scope>NUCLEOTIDE SEQUENCE [LARGE SCALE GENOMIC DNA]</scope>
    <source>
        <strain evidence="3">ZHUSHIDOU_FW_LH</strain>
        <tissue evidence="3">Leaf</tissue>
    </source>
</reference>
<feature type="transmembrane region" description="Helical" evidence="2">
    <location>
        <begin position="30"/>
        <end position="47"/>
    </location>
</feature>
<accession>A0AAN9J5Z6</accession>
<keyword evidence="4" id="KW-1185">Reference proteome</keyword>
<organism evidence="3 4">
    <name type="scientific">Crotalaria pallida</name>
    <name type="common">Smooth rattlebox</name>
    <name type="synonym">Crotalaria striata</name>
    <dbReference type="NCBI Taxonomy" id="3830"/>
    <lineage>
        <taxon>Eukaryota</taxon>
        <taxon>Viridiplantae</taxon>
        <taxon>Streptophyta</taxon>
        <taxon>Embryophyta</taxon>
        <taxon>Tracheophyta</taxon>
        <taxon>Spermatophyta</taxon>
        <taxon>Magnoliopsida</taxon>
        <taxon>eudicotyledons</taxon>
        <taxon>Gunneridae</taxon>
        <taxon>Pentapetalae</taxon>
        <taxon>rosids</taxon>
        <taxon>fabids</taxon>
        <taxon>Fabales</taxon>
        <taxon>Fabaceae</taxon>
        <taxon>Papilionoideae</taxon>
        <taxon>50 kb inversion clade</taxon>
        <taxon>genistoids sensu lato</taxon>
        <taxon>core genistoids</taxon>
        <taxon>Crotalarieae</taxon>
        <taxon>Crotalaria</taxon>
    </lineage>
</organism>
<dbReference type="InterPro" id="IPR039300">
    <property type="entry name" value="JASON"/>
</dbReference>
<dbReference type="Proteomes" id="UP001372338">
    <property type="component" value="Unassembled WGS sequence"/>
</dbReference>
<name>A0AAN9J5Z6_CROPI</name>
<feature type="region of interest" description="Disordered" evidence="1">
    <location>
        <begin position="74"/>
        <end position="94"/>
    </location>
</feature>
<feature type="transmembrane region" description="Helical" evidence="2">
    <location>
        <begin position="7"/>
        <end position="24"/>
    </location>
</feature>
<sequence>MALSSFLSCFHFFNGFITFVNSFLSQCEPFSLLLISLLLAYAIRCFLKHYEYRRKIGASDGVADLNNTQSCGTPNQCSDKMPSIREFPGIPNTTTKYSEDKRVIWHSTPFETRLQKALKELNGDTSLKNDLL</sequence>
<dbReference type="PANTHER" id="PTHR33318">
    <property type="entry name" value="ASPARTYL/GLUTAMYL-TRNA(ASN/GLN) AMIDOTRANSFERASE SUBUNIT"/>
    <property type="match status" value="1"/>
</dbReference>
<proteinExistence type="predicted"/>
<protein>
    <submittedName>
        <fullName evidence="3">Uncharacterized protein</fullName>
    </submittedName>
</protein>
<evidence type="ECO:0000313" key="3">
    <source>
        <dbReference type="EMBL" id="KAK7292394.1"/>
    </source>
</evidence>
<gene>
    <name evidence="3" type="ORF">RIF29_08172</name>
</gene>
<dbReference type="GO" id="GO:0007142">
    <property type="term" value="P:male meiosis II"/>
    <property type="evidence" value="ECO:0007669"/>
    <property type="project" value="InterPro"/>
</dbReference>
<evidence type="ECO:0000256" key="1">
    <source>
        <dbReference type="SAM" id="MobiDB-lite"/>
    </source>
</evidence>
<dbReference type="PANTHER" id="PTHR33318:SF4">
    <property type="entry name" value="OS04G0511700 PROTEIN"/>
    <property type="match status" value="1"/>
</dbReference>
<keyword evidence="2" id="KW-0472">Membrane</keyword>
<dbReference type="EMBL" id="JAYWIO010000001">
    <property type="protein sequence ID" value="KAK7292394.1"/>
    <property type="molecule type" value="Genomic_DNA"/>
</dbReference>
<keyword evidence="2" id="KW-0812">Transmembrane</keyword>
<comment type="caution">
    <text evidence="3">The sequence shown here is derived from an EMBL/GenBank/DDBJ whole genome shotgun (WGS) entry which is preliminary data.</text>
</comment>
<evidence type="ECO:0000313" key="4">
    <source>
        <dbReference type="Proteomes" id="UP001372338"/>
    </source>
</evidence>
<evidence type="ECO:0000256" key="2">
    <source>
        <dbReference type="SAM" id="Phobius"/>
    </source>
</evidence>